<dbReference type="PANTHER" id="PTHR21011">
    <property type="entry name" value="MITOCHONDRIAL 28S RIBOSOMAL PROTEIN S6"/>
    <property type="match status" value="1"/>
</dbReference>
<dbReference type="EMBL" id="FUXM01000050">
    <property type="protein sequence ID" value="SKA25801.1"/>
    <property type="molecule type" value="Genomic_DNA"/>
</dbReference>
<dbReference type="OrthoDB" id="9812702at2"/>
<dbReference type="CDD" id="cd00473">
    <property type="entry name" value="bS6"/>
    <property type="match status" value="1"/>
</dbReference>
<dbReference type="InterPro" id="IPR014717">
    <property type="entry name" value="Transl_elong_EF1B/ribsomal_bS6"/>
</dbReference>
<proteinExistence type="inferred from homology"/>
<organism evidence="9 10">
    <name type="scientific">Carboxydocella sporoproducens DSM 16521</name>
    <dbReference type="NCBI Taxonomy" id="1121270"/>
    <lineage>
        <taxon>Bacteria</taxon>
        <taxon>Bacillati</taxon>
        <taxon>Bacillota</taxon>
        <taxon>Clostridia</taxon>
        <taxon>Eubacteriales</taxon>
        <taxon>Clostridiales Family XVI. Incertae Sedis</taxon>
        <taxon>Carboxydocella</taxon>
    </lineage>
</organism>
<comment type="similarity">
    <text evidence="1 8">Belongs to the bacterial ribosomal protein bS6 family.</text>
</comment>
<dbReference type="GO" id="GO:0005737">
    <property type="term" value="C:cytoplasm"/>
    <property type="evidence" value="ECO:0007669"/>
    <property type="project" value="UniProtKB-ARBA"/>
</dbReference>
<dbReference type="Gene3D" id="3.30.70.60">
    <property type="match status" value="1"/>
</dbReference>
<gene>
    <name evidence="8" type="primary">rpsF</name>
    <name evidence="9" type="ORF">SAMN02745885_02595</name>
</gene>
<dbReference type="GO" id="GO:0070181">
    <property type="term" value="F:small ribosomal subunit rRNA binding"/>
    <property type="evidence" value="ECO:0007669"/>
    <property type="project" value="TreeGrafter"/>
</dbReference>
<comment type="function">
    <text evidence="6 8">Binds together with bS18 to 16S ribosomal RNA.</text>
</comment>
<evidence type="ECO:0000256" key="3">
    <source>
        <dbReference type="ARBA" id="ARBA00022884"/>
    </source>
</evidence>
<dbReference type="HAMAP" id="MF_00360">
    <property type="entry name" value="Ribosomal_bS6"/>
    <property type="match status" value="1"/>
</dbReference>
<dbReference type="InterPro" id="IPR000529">
    <property type="entry name" value="Ribosomal_bS6"/>
</dbReference>
<keyword evidence="3 8" id="KW-0694">RNA-binding</keyword>
<evidence type="ECO:0000256" key="1">
    <source>
        <dbReference type="ARBA" id="ARBA00009512"/>
    </source>
</evidence>
<sequence>MRAYELMFIINPNLTDEAINGVVEKFENLIKNNGGEITALDRWGKRKLAYEINKMREGYYVLCNFKAEAPVAAEVERVLKITDEVVRHLIVRVDA</sequence>
<evidence type="ECO:0000256" key="5">
    <source>
        <dbReference type="ARBA" id="ARBA00023274"/>
    </source>
</evidence>
<evidence type="ECO:0000313" key="10">
    <source>
        <dbReference type="Proteomes" id="UP000189933"/>
    </source>
</evidence>
<dbReference type="GO" id="GO:0005840">
    <property type="term" value="C:ribosome"/>
    <property type="evidence" value="ECO:0007669"/>
    <property type="project" value="UniProtKB-KW"/>
</dbReference>
<keyword evidence="2 8" id="KW-0699">rRNA-binding</keyword>
<dbReference type="GO" id="GO:1990904">
    <property type="term" value="C:ribonucleoprotein complex"/>
    <property type="evidence" value="ECO:0007669"/>
    <property type="project" value="UniProtKB-KW"/>
</dbReference>
<evidence type="ECO:0000313" key="9">
    <source>
        <dbReference type="EMBL" id="SKA25801.1"/>
    </source>
</evidence>
<dbReference type="InterPro" id="IPR020814">
    <property type="entry name" value="Ribosomal_S6_plastid/chlpt"/>
</dbReference>
<dbReference type="PANTHER" id="PTHR21011:SF1">
    <property type="entry name" value="SMALL RIBOSOMAL SUBUNIT PROTEIN BS6M"/>
    <property type="match status" value="1"/>
</dbReference>
<keyword evidence="4 8" id="KW-0689">Ribosomal protein</keyword>
<name>A0A1T4SD79_9FIRM</name>
<dbReference type="FunFam" id="3.30.70.60:FF:000002">
    <property type="entry name" value="30S ribosomal protein S6"/>
    <property type="match status" value="1"/>
</dbReference>
<dbReference type="RefSeq" id="WP_078666560.1">
    <property type="nucleotide sequence ID" value="NZ_FUXM01000050.1"/>
</dbReference>
<dbReference type="InterPro" id="IPR035980">
    <property type="entry name" value="Ribosomal_bS6_sf"/>
</dbReference>
<dbReference type="SUPFAM" id="SSF54995">
    <property type="entry name" value="Ribosomal protein S6"/>
    <property type="match status" value="1"/>
</dbReference>
<evidence type="ECO:0000256" key="8">
    <source>
        <dbReference type="HAMAP-Rule" id="MF_00360"/>
    </source>
</evidence>
<evidence type="ECO:0000256" key="6">
    <source>
        <dbReference type="ARBA" id="ARBA00035104"/>
    </source>
</evidence>
<evidence type="ECO:0000256" key="7">
    <source>
        <dbReference type="ARBA" id="ARBA00035294"/>
    </source>
</evidence>
<dbReference type="Pfam" id="PF01250">
    <property type="entry name" value="Ribosomal_S6"/>
    <property type="match status" value="1"/>
</dbReference>
<protein>
    <recommendedName>
        <fullName evidence="7 8">Small ribosomal subunit protein bS6</fullName>
    </recommendedName>
</protein>
<keyword evidence="5 8" id="KW-0687">Ribonucleoprotein</keyword>
<accession>A0A1T4SD79</accession>
<dbReference type="GO" id="GO:0006412">
    <property type="term" value="P:translation"/>
    <property type="evidence" value="ECO:0007669"/>
    <property type="project" value="UniProtKB-UniRule"/>
</dbReference>
<dbReference type="GO" id="GO:0003735">
    <property type="term" value="F:structural constituent of ribosome"/>
    <property type="evidence" value="ECO:0007669"/>
    <property type="project" value="InterPro"/>
</dbReference>
<reference evidence="10" key="1">
    <citation type="submission" date="2017-02" db="EMBL/GenBank/DDBJ databases">
        <authorList>
            <person name="Varghese N."/>
            <person name="Submissions S."/>
        </authorList>
    </citation>
    <scope>NUCLEOTIDE SEQUENCE [LARGE SCALE GENOMIC DNA]</scope>
    <source>
        <strain evidence="10">DSM 16521</strain>
    </source>
</reference>
<evidence type="ECO:0000256" key="2">
    <source>
        <dbReference type="ARBA" id="ARBA00022730"/>
    </source>
</evidence>
<dbReference type="NCBIfam" id="TIGR00166">
    <property type="entry name" value="S6"/>
    <property type="match status" value="1"/>
</dbReference>
<keyword evidence="10" id="KW-1185">Reference proteome</keyword>
<dbReference type="AlphaFoldDB" id="A0A1T4SD79"/>
<evidence type="ECO:0000256" key="4">
    <source>
        <dbReference type="ARBA" id="ARBA00022980"/>
    </source>
</evidence>
<dbReference type="Proteomes" id="UP000189933">
    <property type="component" value="Unassembled WGS sequence"/>
</dbReference>